<dbReference type="OrthoDB" id="9763050at2"/>
<dbReference type="InterPro" id="IPR006311">
    <property type="entry name" value="TAT_signal"/>
</dbReference>
<dbReference type="InterPro" id="IPR002509">
    <property type="entry name" value="NODB_dom"/>
</dbReference>
<dbReference type="Gene3D" id="3.20.20.370">
    <property type="entry name" value="Glycoside hydrolase/deacetylase"/>
    <property type="match status" value="1"/>
</dbReference>
<dbReference type="PANTHER" id="PTHR10587">
    <property type="entry name" value="GLYCOSYL TRANSFERASE-RELATED"/>
    <property type="match status" value="1"/>
</dbReference>
<protein>
    <submittedName>
        <fullName evidence="3">Polysaccharide deacetylase</fullName>
    </submittedName>
</protein>
<evidence type="ECO:0000259" key="2">
    <source>
        <dbReference type="PROSITE" id="PS51677"/>
    </source>
</evidence>
<keyword evidence="4" id="KW-1185">Reference proteome</keyword>
<dbReference type="InterPro" id="IPR011330">
    <property type="entry name" value="Glyco_hydro/deAcase_b/a-brl"/>
</dbReference>
<name>A0A2S0KCT4_9ACTN</name>
<feature type="domain" description="NodB homology" evidence="2">
    <location>
        <begin position="79"/>
        <end position="273"/>
    </location>
</feature>
<dbReference type="CDD" id="cd10917">
    <property type="entry name" value="CE4_NodB_like_6s_7s"/>
    <property type="match status" value="1"/>
</dbReference>
<dbReference type="GO" id="GO:0005975">
    <property type="term" value="P:carbohydrate metabolic process"/>
    <property type="evidence" value="ECO:0007669"/>
    <property type="project" value="InterPro"/>
</dbReference>
<dbReference type="Pfam" id="PF01522">
    <property type="entry name" value="Polysacc_deac_1"/>
    <property type="match status" value="1"/>
</dbReference>
<dbReference type="GO" id="GO:0016810">
    <property type="term" value="F:hydrolase activity, acting on carbon-nitrogen (but not peptide) bonds"/>
    <property type="evidence" value="ECO:0007669"/>
    <property type="project" value="InterPro"/>
</dbReference>
<accession>A0A2S0KCT4</accession>
<feature type="region of interest" description="Disordered" evidence="1">
    <location>
        <begin position="29"/>
        <end position="60"/>
    </location>
</feature>
<dbReference type="EMBL" id="CP027433">
    <property type="protein sequence ID" value="AVL99497.1"/>
    <property type="molecule type" value="Genomic_DNA"/>
</dbReference>
<dbReference type="PROSITE" id="PS51257">
    <property type="entry name" value="PROKAR_LIPOPROTEIN"/>
    <property type="match status" value="1"/>
</dbReference>
<dbReference type="KEGG" id="git:C6V83_03560"/>
<dbReference type="PROSITE" id="PS51318">
    <property type="entry name" value="TAT"/>
    <property type="match status" value="1"/>
</dbReference>
<dbReference type="InterPro" id="IPR050248">
    <property type="entry name" value="Polysacc_deacetylase_ArnD"/>
</dbReference>
<dbReference type="Proteomes" id="UP000239814">
    <property type="component" value="Chromosome"/>
</dbReference>
<evidence type="ECO:0000256" key="1">
    <source>
        <dbReference type="SAM" id="MobiDB-lite"/>
    </source>
</evidence>
<evidence type="ECO:0000313" key="3">
    <source>
        <dbReference type="EMBL" id="AVL99497.1"/>
    </source>
</evidence>
<sequence>MVALVERRTFLAMLAAGGAGLLTGCAAESDGEARSASETTDPPGEPGAGPTGKPLDAPLPATKVPLPDHPITALPGKGRNLALTVDDGSSSAVVAAYCQWANDSGARFTFFVTGQYDAWRENRSVLRPLVESGQVQLGNHSWTHADLTSLTAKGVAEELRRTKDFLRDEYGVDGTPYYRPPFGYRNATVDKVAADLGYTMPTLWDGSIADSGLVTEKFLIGMARKYFRPQRIVIGHANHDPVTRVYGKFNDIIAHRKLSMVTLDDVFASSSTR</sequence>
<dbReference type="AlphaFoldDB" id="A0A2S0KCT4"/>
<organism evidence="3 4">
    <name type="scientific">Gordonia iterans</name>
    <dbReference type="NCBI Taxonomy" id="1004901"/>
    <lineage>
        <taxon>Bacteria</taxon>
        <taxon>Bacillati</taxon>
        <taxon>Actinomycetota</taxon>
        <taxon>Actinomycetes</taxon>
        <taxon>Mycobacteriales</taxon>
        <taxon>Gordoniaceae</taxon>
        <taxon>Gordonia</taxon>
    </lineage>
</organism>
<gene>
    <name evidence="3" type="ORF">C6V83_03560</name>
</gene>
<proteinExistence type="predicted"/>
<reference evidence="3 4" key="1">
    <citation type="submission" date="2018-03" db="EMBL/GenBank/DDBJ databases">
        <title>Characteristics and genome of n-alkane degrading marine bacteria Gordonia iterans isolated from crude oil contaminated in Tae-an, South Korea.</title>
        <authorList>
            <person name="Lee S.-S."/>
            <person name="Kim H."/>
        </authorList>
    </citation>
    <scope>NUCLEOTIDE SEQUENCE [LARGE SCALE GENOMIC DNA]</scope>
    <source>
        <strain evidence="3 4">Co17</strain>
    </source>
</reference>
<dbReference type="PROSITE" id="PS51677">
    <property type="entry name" value="NODB"/>
    <property type="match status" value="1"/>
</dbReference>
<dbReference type="SUPFAM" id="SSF88713">
    <property type="entry name" value="Glycoside hydrolase/deacetylase"/>
    <property type="match status" value="1"/>
</dbReference>
<evidence type="ECO:0000313" key="4">
    <source>
        <dbReference type="Proteomes" id="UP000239814"/>
    </source>
</evidence>